<sequence length="893" mass="98497">MFDAMLNCCSRDRQWIASGSFDRTIKLWDLHRTNQDPLVTLHSPESAGAKASVNPRASRPDVGSTVREEQALLMSLATQKCPHTFTHHADSVWSLFSSHPSLEVFNSGDRSGIVCKTASTRLWPWTIIFYKRLLEAPVRWRVPGRRATRLDLNQEDITRLSPIDSPGERHSVSPSPSQYAVTTRRNSDIDREGEETWYGIPFESLVKLTSPNEGYSSFGMSRGRDPEISTLYSAASIASVPRVMRSPLSSVFYQTVNNPSTMVPRSMSPIPSESIQQRSHAEETIHPLRTARAESAIWRRTPCHCIAYRTKSYMGITDLVHALTVNTVGEVAVWDLIRGSCLGRFSKDDIIEAGMCESTKSEGSEQEVDRNPREALDAVKERIEGEAVVVSWASVDTKTGLLTVHLNERCFEAEIYADEAGFGHDRHFSDEARINVGKWMLRNLFIYFVRDQHRTGTKRNRDSTSTDGHGQRVHRTNTPHHIDIPSTSPERTHARSPSDGSRRRSQTSKSATIISSTSMVPAVAPAVTPPAVRSSPLLTPMIPLAASSVRDSVLAPIPQSPVIADATPVPRRPNTAESGSNGNRTSDYFSLRTRRPSVSASSPAGPSSPDDFSGWSTPKPGDPTILQTPTTPGGGLMGRLKAFGKGTKRHASEGPGVVHGSQETETGVSINDDAVPMPKTPLQILLSGPLNPPISNEAPTLSLPPQMPLLISEESPSGSGWMILYRGQVSSTGQDARLLEEVMPFWLLEYLLVNKIPAVPTVKISFVLLPWKNKDTNDEPLPELLNTAQSKLTASRFLRVRKLTQHVQDKLDRIASSTISRPATAANTPRSSLDARSLKSVVRNDAIRAEDQYEILCDSMVLPLDMTLAAVRQFVWRSAGELVMYYRRKVSSP</sequence>
<comment type="caution">
    <text evidence="1">The sequence shown here is derived from an EMBL/GenBank/DDBJ whole genome shotgun (WGS) entry which is preliminary data.</text>
</comment>
<evidence type="ECO:0000313" key="1">
    <source>
        <dbReference type="EMBL" id="KAI0094159.1"/>
    </source>
</evidence>
<reference evidence="1" key="1">
    <citation type="journal article" date="2021" name="Environ. Microbiol.">
        <title>Gene family expansions and transcriptome signatures uncover fungal adaptations to wood decay.</title>
        <authorList>
            <person name="Hage H."/>
            <person name="Miyauchi S."/>
            <person name="Viragh M."/>
            <person name="Drula E."/>
            <person name="Min B."/>
            <person name="Chaduli D."/>
            <person name="Navarro D."/>
            <person name="Favel A."/>
            <person name="Norest M."/>
            <person name="Lesage-Meessen L."/>
            <person name="Balint B."/>
            <person name="Merenyi Z."/>
            <person name="de Eugenio L."/>
            <person name="Morin E."/>
            <person name="Martinez A.T."/>
            <person name="Baldrian P."/>
            <person name="Stursova M."/>
            <person name="Martinez M.J."/>
            <person name="Novotny C."/>
            <person name="Magnuson J.K."/>
            <person name="Spatafora J.W."/>
            <person name="Maurice S."/>
            <person name="Pangilinan J."/>
            <person name="Andreopoulos W."/>
            <person name="LaButti K."/>
            <person name="Hundley H."/>
            <person name="Na H."/>
            <person name="Kuo A."/>
            <person name="Barry K."/>
            <person name="Lipzen A."/>
            <person name="Henrissat B."/>
            <person name="Riley R."/>
            <person name="Ahrendt S."/>
            <person name="Nagy L.G."/>
            <person name="Grigoriev I.V."/>
            <person name="Martin F."/>
            <person name="Rosso M.N."/>
        </authorList>
    </citation>
    <scope>NUCLEOTIDE SEQUENCE</scope>
    <source>
        <strain evidence="1">CBS 384.51</strain>
    </source>
</reference>
<dbReference type="EMBL" id="MU274900">
    <property type="protein sequence ID" value="KAI0094159.1"/>
    <property type="molecule type" value="Genomic_DNA"/>
</dbReference>
<proteinExistence type="predicted"/>
<organism evidence="1 2">
    <name type="scientific">Irpex rosettiformis</name>
    <dbReference type="NCBI Taxonomy" id="378272"/>
    <lineage>
        <taxon>Eukaryota</taxon>
        <taxon>Fungi</taxon>
        <taxon>Dikarya</taxon>
        <taxon>Basidiomycota</taxon>
        <taxon>Agaricomycotina</taxon>
        <taxon>Agaricomycetes</taxon>
        <taxon>Polyporales</taxon>
        <taxon>Irpicaceae</taxon>
        <taxon>Irpex</taxon>
    </lineage>
</organism>
<accession>A0ACB8UIK7</accession>
<gene>
    <name evidence="1" type="ORF">BDY19DRAFT_901416</name>
</gene>
<evidence type="ECO:0000313" key="2">
    <source>
        <dbReference type="Proteomes" id="UP001055072"/>
    </source>
</evidence>
<protein>
    <submittedName>
        <fullName evidence="1">Uncharacterized protein</fullName>
    </submittedName>
</protein>
<name>A0ACB8UIK7_9APHY</name>
<dbReference type="Proteomes" id="UP001055072">
    <property type="component" value="Unassembled WGS sequence"/>
</dbReference>
<keyword evidence="2" id="KW-1185">Reference proteome</keyword>